<keyword evidence="2" id="KW-1185">Reference proteome</keyword>
<dbReference type="AlphaFoldDB" id="A0A2M9BP66"/>
<dbReference type="EMBL" id="PGFA01000001">
    <property type="protein sequence ID" value="PJJ59737.1"/>
    <property type="molecule type" value="Genomic_DNA"/>
</dbReference>
<dbReference type="SUPFAM" id="SSF56784">
    <property type="entry name" value="HAD-like"/>
    <property type="match status" value="1"/>
</dbReference>
<comment type="caution">
    <text evidence="1">The sequence shown here is derived from an EMBL/GenBank/DDBJ whole genome shotgun (WGS) entry which is preliminary data.</text>
</comment>
<proteinExistence type="predicted"/>
<evidence type="ECO:0000313" key="2">
    <source>
        <dbReference type="Proteomes" id="UP000228535"/>
    </source>
</evidence>
<reference evidence="1 2" key="1">
    <citation type="submission" date="2017-11" db="EMBL/GenBank/DDBJ databases">
        <title>Genomic Encyclopedia of Archaeal and Bacterial Type Strains, Phase II (KMG-II): From Individual Species to Whole Genera.</title>
        <authorList>
            <person name="Goeker M."/>
        </authorList>
    </citation>
    <scope>NUCLEOTIDE SEQUENCE [LARGE SCALE GENOMIC DNA]</scope>
    <source>
        <strain evidence="1 2">DSM 11115</strain>
    </source>
</reference>
<protein>
    <submittedName>
        <fullName evidence="1">FkbH-like protein</fullName>
    </submittedName>
</protein>
<name>A0A2M9BP66_9BACT</name>
<evidence type="ECO:0000313" key="1">
    <source>
        <dbReference type="EMBL" id="PJJ59737.1"/>
    </source>
</evidence>
<organism evidence="1 2">
    <name type="scientific">Hymenobacter chitinivorans DSM 11115</name>
    <dbReference type="NCBI Taxonomy" id="1121954"/>
    <lineage>
        <taxon>Bacteria</taxon>
        <taxon>Pseudomonadati</taxon>
        <taxon>Bacteroidota</taxon>
        <taxon>Cytophagia</taxon>
        <taxon>Cytophagales</taxon>
        <taxon>Hymenobacteraceae</taxon>
        <taxon>Hymenobacter</taxon>
    </lineage>
</organism>
<dbReference type="OrthoDB" id="323926at2"/>
<dbReference type="Proteomes" id="UP000228535">
    <property type="component" value="Unassembled WGS sequence"/>
</dbReference>
<dbReference type="RefSeq" id="WP_100335437.1">
    <property type="nucleotide sequence ID" value="NZ_PGFA01000001.1"/>
</dbReference>
<sequence>MSEKPTISPENPVSEPIKVVIWDLDDTFWRGTLSEGAVEELEENLALVRATAARGIVHTIVSKNDFALAETKLIELGIRDLFVFPQISWQPKGPIIKELLEKMQLRAPNALFLDDNPINRAEAQYYNPQLQVADPADLPHLAPRLRASGKPDPTFSRLEQYKLLERQQQARSGYQDNLAFLRDSQVRIEFREGARVWPDLDRIEELINRSNQLNFTKQRVSKDTLAADLRDPQQRWGTVRVQDRFGDYGLVGVYAVNRTENRLVQLVFSCRILHLGVEQFTYAWLGFPALEVQGEVATALNTIDQPDWISVQTESEAAAAAQPTAKPTADKLRVLLKGGCDLGQLTPFLQAYELTVAEEFNFNNENQIPVHVEHTVLLRQGRELPESEKQRLALELPFLGREAFDTRLWDSSYDALVYSPLMDYTQELYREKATGAEIPFGGYQNLLQAEPAAQAAKYAQRRFRGLDEAFLRHFQQEFEFAGQISPARFQENLRWLRGQIPATVPIFLLNGAEIDVPGSGETGARQRHEQMNHALADFVATAENCFIIDVRDFVRTPADVTNNLRHYQRPHYRTLAQRTAAAIGQWQGQQLSRSAWVDWRAEVASRVPAKLKGLLGKLKR</sequence>
<dbReference type="InterPro" id="IPR036412">
    <property type="entry name" value="HAD-like_sf"/>
</dbReference>
<accession>A0A2M9BP66</accession>
<dbReference type="Gene3D" id="3.40.50.1000">
    <property type="entry name" value="HAD superfamily/HAD-like"/>
    <property type="match status" value="1"/>
</dbReference>
<dbReference type="InterPro" id="IPR023214">
    <property type="entry name" value="HAD_sf"/>
</dbReference>
<gene>
    <name evidence="1" type="ORF">CLV45_1159</name>
</gene>